<evidence type="ECO:0000313" key="4">
    <source>
        <dbReference type="Proteomes" id="UP000002945"/>
    </source>
</evidence>
<evidence type="ECO:0000256" key="1">
    <source>
        <dbReference type="SAM" id="Phobius"/>
    </source>
</evidence>
<keyword evidence="1" id="KW-0472">Membrane</keyword>
<reference evidence="3 4" key="1">
    <citation type="journal article" date="2011" name="J. Bacteriol.">
        <title>Genome sequence of the algicidal bacterium Kordia algicida OT-1.</title>
        <authorList>
            <person name="Lee H.S."/>
            <person name="Kang S.G."/>
            <person name="Kwon K.K."/>
            <person name="Lee J.H."/>
            <person name="Kim S.J."/>
        </authorList>
    </citation>
    <scope>NUCLEOTIDE SEQUENCE [LARGE SCALE GENOMIC DNA]</scope>
    <source>
        <strain evidence="3 4">OT-1</strain>
    </source>
</reference>
<dbReference type="AlphaFoldDB" id="A9E912"/>
<gene>
    <name evidence="3" type="ORF">KAOT1_01420</name>
</gene>
<accession>A9E912</accession>
<evidence type="ECO:0000259" key="2">
    <source>
        <dbReference type="Pfam" id="PF14200"/>
    </source>
</evidence>
<protein>
    <recommendedName>
        <fullName evidence="2">Ricin B lectin domain-containing protein</fullName>
    </recommendedName>
</protein>
<dbReference type="Pfam" id="PF14200">
    <property type="entry name" value="RicinB_lectin_2"/>
    <property type="match status" value="2"/>
</dbReference>
<organism evidence="3 4">
    <name type="scientific">Kordia algicida OT-1</name>
    <dbReference type="NCBI Taxonomy" id="391587"/>
    <lineage>
        <taxon>Bacteria</taxon>
        <taxon>Pseudomonadati</taxon>
        <taxon>Bacteroidota</taxon>
        <taxon>Flavobacteriia</taxon>
        <taxon>Flavobacteriales</taxon>
        <taxon>Flavobacteriaceae</taxon>
        <taxon>Kordia</taxon>
    </lineage>
</organism>
<name>A9E912_9FLAO</name>
<feature type="transmembrane region" description="Helical" evidence="1">
    <location>
        <begin position="24"/>
        <end position="43"/>
    </location>
</feature>
<dbReference type="HOGENOM" id="CLU_375439_0_0_10"/>
<dbReference type="InterPro" id="IPR013783">
    <property type="entry name" value="Ig-like_fold"/>
</dbReference>
<dbReference type="STRING" id="391587.KAOT1_01420"/>
<dbReference type="SUPFAM" id="SSF50370">
    <property type="entry name" value="Ricin B-like lectins"/>
    <property type="match status" value="2"/>
</dbReference>
<feature type="domain" description="Ricin B lectin" evidence="2">
    <location>
        <begin position="87"/>
        <end position="160"/>
    </location>
</feature>
<sequence length="739" mass="85663">MAKFLKNSIFTTQKTFPMISFSRLLKNYCFILLFFVIPFHMYAQNPVQEGQWYVIQSCKKQLVIQTQPPFQNNGMAVILGRYNTKDNSLFKFEAAGNGYYIIRSKQNNKVLDIRGGSQENNAVLQMWDQANVENQKFKLSRATSDELYYITAKHSNKSIAAGPGFKIGSTVTQKYGDGLSNAMFKFIPHNPKKEKPKPKPVVNIAIPKLITPVTGQVIENKKGNIINFKWSKVPNATKYQLYVEHSNKKDKLLNNIFKDNYYDLTLSETLPTTLAKGAWGWWVRAQVGNKWSKWSKPNTIYFKESVKTTITLNSPQSNASLANGIESRNASFSWDFDWEDVPNAEQYEIVIIHPNNNKKSILKNTPVSRYQLVQRGGLKNNELIGWKWKVRAFINGSYRDWSATRTFNVKQAKKQSTPVNPPPVVTDNLTTQSTANFNKAVKNNFAVELKNKINNRSTSLGYNVQKDHFKMGDFFKNWRIKYVRNGIYQLQVEIDGKFWSLASKGAEKGDVKLAVDNRNDAYQLWKIEQQTDGYYKITNIGNQNNPIVDAEALFYDTKNHDFFLTIWKPERSLNGRWYFDAKKTVNIKPKPIEDRIFRMNASNGKRVCLAYIMTSDATGYNSLRFCSKYNSNNTLFKFERTTNGNYLIKVKSTDLGENKWYYLSSNMELYEIDKNKDIPIKNEYGMYWAIMSKGNGNYTIFNVDDRKALEYVKRPYSSPRELIELRKLANKYEQYFKLY</sequence>
<proteinExistence type="predicted"/>
<dbReference type="InterPro" id="IPR000772">
    <property type="entry name" value="Ricin_B_lectin"/>
</dbReference>
<keyword evidence="1" id="KW-1133">Transmembrane helix</keyword>
<evidence type="ECO:0000313" key="3">
    <source>
        <dbReference type="EMBL" id="EDP94844.1"/>
    </source>
</evidence>
<dbReference type="Gene3D" id="2.80.10.50">
    <property type="match status" value="3"/>
</dbReference>
<feature type="domain" description="Ricin B lectin" evidence="2">
    <location>
        <begin position="477"/>
        <end position="542"/>
    </location>
</feature>
<keyword evidence="4" id="KW-1185">Reference proteome</keyword>
<comment type="caution">
    <text evidence="3">The sequence shown here is derived from an EMBL/GenBank/DDBJ whole genome shotgun (WGS) entry which is preliminary data.</text>
</comment>
<dbReference type="EMBL" id="ABIB01000013">
    <property type="protein sequence ID" value="EDP94844.1"/>
    <property type="molecule type" value="Genomic_DNA"/>
</dbReference>
<dbReference type="Gene3D" id="2.60.40.10">
    <property type="entry name" value="Immunoglobulins"/>
    <property type="match status" value="2"/>
</dbReference>
<dbReference type="InterPro" id="IPR035992">
    <property type="entry name" value="Ricin_B-like_lectins"/>
</dbReference>
<dbReference type="eggNOG" id="COG3509">
    <property type="taxonomic scope" value="Bacteria"/>
</dbReference>
<dbReference type="CDD" id="cd00161">
    <property type="entry name" value="beta-trefoil_Ricin-like"/>
    <property type="match status" value="2"/>
</dbReference>
<dbReference type="Proteomes" id="UP000002945">
    <property type="component" value="Unassembled WGS sequence"/>
</dbReference>
<keyword evidence="1" id="KW-0812">Transmembrane</keyword>